<organism evidence="10 11">
    <name type="scientific">Linum tenue</name>
    <dbReference type="NCBI Taxonomy" id="586396"/>
    <lineage>
        <taxon>Eukaryota</taxon>
        <taxon>Viridiplantae</taxon>
        <taxon>Streptophyta</taxon>
        <taxon>Embryophyta</taxon>
        <taxon>Tracheophyta</taxon>
        <taxon>Spermatophyta</taxon>
        <taxon>Magnoliopsida</taxon>
        <taxon>eudicotyledons</taxon>
        <taxon>Gunneridae</taxon>
        <taxon>Pentapetalae</taxon>
        <taxon>rosids</taxon>
        <taxon>fabids</taxon>
        <taxon>Malpighiales</taxon>
        <taxon>Linaceae</taxon>
        <taxon>Linum</taxon>
    </lineage>
</organism>
<evidence type="ECO:0000313" key="11">
    <source>
        <dbReference type="Proteomes" id="UP001154282"/>
    </source>
</evidence>
<dbReference type="GO" id="GO:0000973">
    <property type="term" value="P:post-transcriptional tethering of RNA polymerase II gene DNA at nuclear periphery"/>
    <property type="evidence" value="ECO:0007669"/>
    <property type="project" value="TreeGrafter"/>
</dbReference>
<evidence type="ECO:0000256" key="4">
    <source>
        <dbReference type="ARBA" id="ARBA00022816"/>
    </source>
</evidence>
<dbReference type="GO" id="GO:0017056">
    <property type="term" value="F:structural constituent of nuclear pore"/>
    <property type="evidence" value="ECO:0007669"/>
    <property type="project" value="TreeGrafter"/>
</dbReference>
<dbReference type="GO" id="GO:0034398">
    <property type="term" value="P:telomere tethering at nuclear periphery"/>
    <property type="evidence" value="ECO:0007669"/>
    <property type="project" value="TreeGrafter"/>
</dbReference>
<dbReference type="AlphaFoldDB" id="A0AAV0JGB2"/>
<dbReference type="Gene3D" id="1.10.10.2360">
    <property type="match status" value="2"/>
</dbReference>
<keyword evidence="6" id="KW-0811">Translocation</keyword>
<sequence>MAGFPNRFGQTSSSPFGSLGFGQASGTTKNPFAPTPFGVPTPFGSHAGNSMFGGTSTGKFGAPSSTFPSTTFGYVSPSPAFGSSMPAFGVSSTPAFGNSPPLVGGSSAFHQNSGFGGFGSNTTPSPFGVTNQQSQGSSLFVPMAPSRPGPELGFYGTSTPVFGLASTPAFGSTNTLAFGAASTPACGTTGFQSFGSTANPPAFGSTGVASGVSSTPGFGSSNTSISCSSSTPAFGVSHPQNFAASSTPSFTFVPNSAFGQSTAAFGSSPFGAQSSTYGSLPSTPSFASSGFGQAPVGTQRGGSRAVPYIGTADTEATRGQPEKLESISAMPVYKEKSHEELRWEDYQSGDKGGALPSGQQSGPISFRPPTAQSNPFGPSSTSASLSLSNPFVPKGFGPSAASAFSSSALSASTEVKPFQSPSFPSTSSGAFATTSPSLFGPSSSPSLSSTHSLFACPTKATYPTVALPNCSSTLFEVPMSSLAQADSGFRPTTSVYGPSSTSTFGPSNTFSTPVEGSISSGFSFMPSRFTSSAQGTTSAFNPTMAFPNNSPTPFQAITPSLAQTGSLFGPTTSSIQQSSPLIFGPCGKPASSLQERLFSSTPSLFPSANPVSAAATPFQPGPCSFCLSRGGASLFADASGQGPLSTPFGTRTVPYLATDQAEWGREQPEHMKFHSISAMAAYNKKSHEELRFDDYQWGDKGGPNLSGQAPGETASTVESNPAGPSSASAQSSANPSSLPAPASQSSAPNVNALCLVFVFCSLNQ</sequence>
<comment type="subcellular location">
    <subcellularLocation>
        <location evidence="1">Nucleus</location>
        <location evidence="1">Nuclear pore complex</location>
    </subcellularLocation>
</comment>
<evidence type="ECO:0000256" key="2">
    <source>
        <dbReference type="ARBA" id="ARBA00008926"/>
    </source>
</evidence>
<feature type="region of interest" description="Disordered" evidence="9">
    <location>
        <begin position="346"/>
        <end position="383"/>
    </location>
</feature>
<keyword evidence="5" id="KW-0653">Protein transport</keyword>
<feature type="region of interest" description="Disordered" evidence="9">
    <location>
        <begin position="312"/>
        <end position="331"/>
    </location>
</feature>
<keyword evidence="4" id="KW-0509">mRNA transport</keyword>
<dbReference type="GO" id="GO:0051028">
    <property type="term" value="P:mRNA transport"/>
    <property type="evidence" value="ECO:0007669"/>
    <property type="project" value="UniProtKB-KW"/>
</dbReference>
<dbReference type="PANTHER" id="PTHR23198">
    <property type="entry name" value="NUCLEOPORIN"/>
    <property type="match status" value="1"/>
</dbReference>
<feature type="compositionally biased region" description="Low complexity" evidence="9">
    <location>
        <begin position="719"/>
        <end position="746"/>
    </location>
</feature>
<evidence type="ECO:0000256" key="9">
    <source>
        <dbReference type="SAM" id="MobiDB-lite"/>
    </source>
</evidence>
<dbReference type="GO" id="GO:0044614">
    <property type="term" value="C:nuclear pore cytoplasmic filaments"/>
    <property type="evidence" value="ECO:0007669"/>
    <property type="project" value="TreeGrafter"/>
</dbReference>
<evidence type="ECO:0000313" key="10">
    <source>
        <dbReference type="EMBL" id="CAI0408954.1"/>
    </source>
</evidence>
<keyword evidence="3" id="KW-0813">Transport</keyword>
<evidence type="ECO:0000256" key="7">
    <source>
        <dbReference type="ARBA" id="ARBA00023132"/>
    </source>
</evidence>
<keyword evidence="7" id="KW-0906">Nuclear pore complex</keyword>
<keyword evidence="8" id="KW-0539">Nucleus</keyword>
<protein>
    <submittedName>
        <fullName evidence="10">Uncharacterized protein</fullName>
    </submittedName>
</protein>
<feature type="region of interest" description="Disordered" evidence="9">
    <location>
        <begin position="694"/>
        <end position="746"/>
    </location>
</feature>
<evidence type="ECO:0000256" key="5">
    <source>
        <dbReference type="ARBA" id="ARBA00022927"/>
    </source>
</evidence>
<dbReference type="GO" id="GO:0006405">
    <property type="term" value="P:RNA export from nucleus"/>
    <property type="evidence" value="ECO:0007669"/>
    <property type="project" value="TreeGrafter"/>
</dbReference>
<accession>A0AAV0JGB2</accession>
<evidence type="ECO:0000256" key="8">
    <source>
        <dbReference type="ARBA" id="ARBA00023242"/>
    </source>
</evidence>
<name>A0AAV0JGB2_9ROSI</name>
<dbReference type="Pfam" id="PF21240">
    <property type="entry name" value="Nup98_GLEBS"/>
    <property type="match status" value="1"/>
</dbReference>
<evidence type="ECO:0000256" key="3">
    <source>
        <dbReference type="ARBA" id="ARBA00022448"/>
    </source>
</evidence>
<dbReference type="GO" id="GO:0003723">
    <property type="term" value="F:RNA binding"/>
    <property type="evidence" value="ECO:0007669"/>
    <property type="project" value="TreeGrafter"/>
</dbReference>
<dbReference type="GO" id="GO:0008139">
    <property type="term" value="F:nuclear localization sequence binding"/>
    <property type="evidence" value="ECO:0007669"/>
    <property type="project" value="TreeGrafter"/>
</dbReference>
<keyword evidence="11" id="KW-1185">Reference proteome</keyword>
<evidence type="ECO:0000256" key="1">
    <source>
        <dbReference type="ARBA" id="ARBA00004567"/>
    </source>
</evidence>
<comment type="similarity">
    <text evidence="2">Belongs to the nucleoporin GLFG family.</text>
</comment>
<dbReference type="Proteomes" id="UP001154282">
    <property type="component" value="Unassembled WGS sequence"/>
</dbReference>
<proteinExistence type="inferred from homology"/>
<dbReference type="InterPro" id="IPR037665">
    <property type="entry name" value="Nucleoporin_S59-like"/>
</dbReference>
<evidence type="ECO:0000256" key="6">
    <source>
        <dbReference type="ARBA" id="ARBA00023010"/>
    </source>
</evidence>
<dbReference type="PANTHER" id="PTHR23198:SF6">
    <property type="entry name" value="NUCLEAR PORE COMPLEX PROTEIN NUP98-NUP96"/>
    <property type="match status" value="1"/>
</dbReference>
<dbReference type="EMBL" id="CAMGYJ010000005">
    <property type="protein sequence ID" value="CAI0408954.1"/>
    <property type="molecule type" value="Genomic_DNA"/>
</dbReference>
<dbReference type="FunFam" id="1.10.10.2360:FF:000001">
    <property type="entry name" value="Nuclear pore complex protein Nup98-Nup96"/>
    <property type="match status" value="2"/>
</dbReference>
<feature type="region of interest" description="Disordered" evidence="9">
    <location>
        <begin position="1"/>
        <end position="39"/>
    </location>
</feature>
<dbReference type="GO" id="GO:0006606">
    <property type="term" value="P:protein import into nucleus"/>
    <property type="evidence" value="ECO:0007669"/>
    <property type="project" value="TreeGrafter"/>
</dbReference>
<gene>
    <name evidence="10" type="ORF">LITE_LOCUS14181</name>
</gene>
<comment type="caution">
    <text evidence="10">The sequence shown here is derived from an EMBL/GenBank/DDBJ whole genome shotgun (WGS) entry which is preliminary data.</text>
</comment>
<reference evidence="10" key="1">
    <citation type="submission" date="2022-08" db="EMBL/GenBank/DDBJ databases">
        <authorList>
            <person name="Gutierrez-Valencia J."/>
        </authorList>
    </citation>
    <scope>NUCLEOTIDE SEQUENCE</scope>
</reference>